<protein>
    <recommendedName>
        <fullName evidence="3">HEAT repeat domain-containing protein</fullName>
    </recommendedName>
</protein>
<name>A0A5A7S7N2_9NOCA</name>
<dbReference type="AlphaFoldDB" id="A0A5A7S7N2"/>
<keyword evidence="2" id="KW-1185">Reference proteome</keyword>
<evidence type="ECO:0000313" key="1">
    <source>
        <dbReference type="EMBL" id="KAA0018991.1"/>
    </source>
</evidence>
<organism evidence="1 2">
    <name type="scientific">Antrihabitans cavernicola</name>
    <dbReference type="NCBI Taxonomy" id="2495913"/>
    <lineage>
        <taxon>Bacteria</taxon>
        <taxon>Bacillati</taxon>
        <taxon>Actinomycetota</taxon>
        <taxon>Actinomycetes</taxon>
        <taxon>Mycobacteriales</taxon>
        <taxon>Nocardiaceae</taxon>
        <taxon>Antrihabitans</taxon>
    </lineage>
</organism>
<reference evidence="1 2" key="1">
    <citation type="submission" date="2019-07" db="EMBL/GenBank/DDBJ databases">
        <title>Rhodococcus cavernicolus sp. nov., isolated from a cave.</title>
        <authorList>
            <person name="Lee S.D."/>
        </authorList>
    </citation>
    <scope>NUCLEOTIDE SEQUENCE [LARGE SCALE GENOMIC DNA]</scope>
    <source>
        <strain evidence="1 2">C1-24</strain>
    </source>
</reference>
<sequence length="212" mass="23241">MSVDYNPWQEFRLATFGDPYLVWHDGADYTKLRRKWLLSRGSTADLLRLGLGAGDPLAAQSIAALAGQFRPPRDLLPALLDQLPAATGSFRVRVAQACFALTGEQRYGREILPVLREPGHWGPRIDAAIALREFAPTAELIDALAAAVCDVEYLVRYHSSSTLLTMSGLVGEVDKYPDLFARITSDSTPDMNRSAAAQLRGTALAEQRKKLA</sequence>
<dbReference type="SUPFAM" id="SSF48371">
    <property type="entry name" value="ARM repeat"/>
    <property type="match status" value="1"/>
</dbReference>
<dbReference type="EMBL" id="VLNY01000016">
    <property type="protein sequence ID" value="KAA0018991.1"/>
    <property type="molecule type" value="Genomic_DNA"/>
</dbReference>
<dbReference type="RefSeq" id="WP_149432696.1">
    <property type="nucleotide sequence ID" value="NZ_VLNY01000016.1"/>
</dbReference>
<proteinExistence type="predicted"/>
<evidence type="ECO:0008006" key="3">
    <source>
        <dbReference type="Google" id="ProtNLM"/>
    </source>
</evidence>
<comment type="caution">
    <text evidence="1">The sequence shown here is derived from an EMBL/GenBank/DDBJ whole genome shotgun (WGS) entry which is preliminary data.</text>
</comment>
<accession>A0A5A7S7N2</accession>
<evidence type="ECO:0000313" key="2">
    <source>
        <dbReference type="Proteomes" id="UP000322244"/>
    </source>
</evidence>
<gene>
    <name evidence="1" type="ORF">FOY51_23455</name>
</gene>
<dbReference type="Proteomes" id="UP000322244">
    <property type="component" value="Unassembled WGS sequence"/>
</dbReference>
<dbReference type="OrthoDB" id="3657566at2"/>
<dbReference type="InterPro" id="IPR016024">
    <property type="entry name" value="ARM-type_fold"/>
</dbReference>